<feature type="region of interest" description="Disordered" evidence="6">
    <location>
        <begin position="940"/>
        <end position="965"/>
    </location>
</feature>
<dbReference type="Gene3D" id="1.10.510.10">
    <property type="entry name" value="Transferase(Phosphotransferase) domain 1"/>
    <property type="match status" value="1"/>
</dbReference>
<dbReference type="PROSITE" id="PS00108">
    <property type="entry name" value="PROTEIN_KINASE_ST"/>
    <property type="match status" value="1"/>
</dbReference>
<dbReference type="eggNOG" id="COG0515">
    <property type="taxonomic scope" value="Bacteria"/>
</dbReference>
<dbReference type="AlphaFoldDB" id="E1TE91"/>
<keyword evidence="1" id="KW-0808">Transferase</keyword>
<keyword evidence="3 8" id="KW-0418">Kinase</keyword>
<evidence type="ECO:0000313" key="8">
    <source>
        <dbReference type="EMBL" id="ADN60120.1"/>
    </source>
</evidence>
<feature type="region of interest" description="Disordered" evidence="6">
    <location>
        <begin position="653"/>
        <end position="674"/>
    </location>
</feature>
<sequence>MNDNYSRLGAGGMRARKLFLVIDAHARRLFARHVAPVSSAPTQRGGVAALDAKPADAVDGLTVVQPALAVSSRDEGRMNQEDGASRAAWDDATVVKLASRLADRADSAEVRSNDVSDSHANDSSVGDSRSTDSSLNRDTWQRVARAQSSDHASVGKLLKGRFLLERELGRGGMGVVYLARDERKVEARDRDPYVAVKVLNDEFRRHPDSLIALQREARRAQRLAHDNIVHVYDFDKDGTIVFMTMEYIDGTDLRTLIRERPSGMPFRQAWPLIDAMARALQRAHASGIVHSDFKPGNVMVTRDGVPKVFDFGIARAGLAAAGAAGEQTVFDAGTLGAMTPAYASLDMIEGAAPSVRDDVYALGCVIFELLTGRHPFGRHSADVALRENAVPPPVPGLGRRQYRTLCQAVAFRGGERLQTVGALVEGLRPRKVHERLLPYCAGALAVAVLAAGAFAWHSQHRHRQLEATIARFAASDPRHYANEDQAVAALALLGVDERERLVLNQNDLIQRFLASRLDAYWSPPLGRIDYAAAQHVFQIRDQLKLFSPEFDVRRKQIDDERADMLAKLASNLDEALDRDALFEDQPGSAADVLHRIRLLDPGSALLKSSQIESRYDAAIGQSLDSARFDEARARIALALQLFPDSSRLQRRRAQLSSAAASATQKHESPAAAMSVPDARRSLVDLAAAPSASAAWLDGVTRAMTALQNDPSPETGTAIDALADGIVAAASRVTDPLLAHRTLDVIEVGLRYAPHSPGLSAQRDRMLQLLQQQRIDQLTASGDAAAQMDALRLAAAANDGARALAALKRMRALQPDNPFLASGAPQLVVNAYLGSARALARSGNLREAARVAAQGADALSGDPKLGDAAQRYLLAAAILDAREQPMADPDLQALQARFDTAQAADPEAMKQMERDIGASIALPQGGLSALLEQIKARVESGDAASAPASVSMAPPARSDRHSQANA</sequence>
<feature type="region of interest" description="Disordered" evidence="6">
    <location>
        <begin position="106"/>
        <end position="146"/>
    </location>
</feature>
<evidence type="ECO:0000256" key="4">
    <source>
        <dbReference type="ARBA" id="ARBA00022840"/>
    </source>
</evidence>
<evidence type="ECO:0000256" key="2">
    <source>
        <dbReference type="ARBA" id="ARBA00022741"/>
    </source>
</evidence>
<dbReference type="GO" id="GO:0005524">
    <property type="term" value="F:ATP binding"/>
    <property type="evidence" value="ECO:0007669"/>
    <property type="project" value="UniProtKB-UniRule"/>
</dbReference>
<feature type="binding site" evidence="5">
    <location>
        <position position="197"/>
    </location>
    <ligand>
        <name>ATP</name>
        <dbReference type="ChEBI" id="CHEBI:30616"/>
    </ligand>
</feature>
<dbReference type="PROSITE" id="PS00107">
    <property type="entry name" value="PROTEIN_KINASE_ATP"/>
    <property type="match status" value="1"/>
</dbReference>
<protein>
    <submittedName>
        <fullName evidence="8">Serine/threonine protein kinase</fullName>
    </submittedName>
</protein>
<feature type="compositionally biased region" description="Low complexity" evidence="6">
    <location>
        <begin position="122"/>
        <end position="134"/>
    </location>
</feature>
<evidence type="ECO:0000256" key="3">
    <source>
        <dbReference type="ARBA" id="ARBA00022777"/>
    </source>
</evidence>
<dbReference type="KEGG" id="bgf:BC1003_4184"/>
<dbReference type="PANTHER" id="PTHR43289">
    <property type="entry name" value="MITOGEN-ACTIVATED PROTEIN KINASE KINASE KINASE 20-RELATED"/>
    <property type="match status" value="1"/>
</dbReference>
<gene>
    <name evidence="8" type="ordered locus">BC1003_4184</name>
</gene>
<dbReference type="OrthoDB" id="9791419at2"/>
<evidence type="ECO:0000256" key="6">
    <source>
        <dbReference type="SAM" id="MobiDB-lite"/>
    </source>
</evidence>
<keyword evidence="2 5" id="KW-0547">Nucleotide-binding</keyword>
<dbReference type="GO" id="GO:0004674">
    <property type="term" value="F:protein serine/threonine kinase activity"/>
    <property type="evidence" value="ECO:0007669"/>
    <property type="project" value="UniProtKB-KW"/>
</dbReference>
<proteinExistence type="predicted"/>
<dbReference type="PANTHER" id="PTHR43289:SF6">
    <property type="entry name" value="SERINE_THREONINE-PROTEIN KINASE NEKL-3"/>
    <property type="match status" value="1"/>
</dbReference>
<feature type="domain" description="Protein kinase" evidence="7">
    <location>
        <begin position="162"/>
        <end position="436"/>
    </location>
</feature>
<keyword evidence="8" id="KW-0723">Serine/threonine-protein kinase</keyword>
<dbReference type="HOGENOM" id="CLU_007311_0_0_4"/>
<dbReference type="SUPFAM" id="SSF56112">
    <property type="entry name" value="Protein kinase-like (PK-like)"/>
    <property type="match status" value="1"/>
</dbReference>
<dbReference type="PROSITE" id="PS50011">
    <property type="entry name" value="PROTEIN_KINASE_DOM"/>
    <property type="match status" value="1"/>
</dbReference>
<organism evidence="8">
    <name type="scientific">Burkholderia sp. (strain CCGE1003)</name>
    <dbReference type="NCBI Taxonomy" id="640512"/>
    <lineage>
        <taxon>Bacteria</taxon>
        <taxon>Pseudomonadati</taxon>
        <taxon>Pseudomonadota</taxon>
        <taxon>Betaproteobacteria</taxon>
        <taxon>Burkholderiales</taxon>
        <taxon>Burkholderiaceae</taxon>
        <taxon>Burkholderia</taxon>
    </lineage>
</organism>
<feature type="compositionally biased region" description="Basic and acidic residues" evidence="6">
    <location>
        <begin position="106"/>
        <end position="120"/>
    </location>
</feature>
<dbReference type="InterPro" id="IPR017441">
    <property type="entry name" value="Protein_kinase_ATP_BS"/>
</dbReference>
<dbReference type="EMBL" id="CP002218">
    <property type="protein sequence ID" value="ADN60120.1"/>
    <property type="molecule type" value="Genomic_DNA"/>
</dbReference>
<dbReference type="Pfam" id="PF00069">
    <property type="entry name" value="Pkinase"/>
    <property type="match status" value="1"/>
</dbReference>
<dbReference type="InterPro" id="IPR011009">
    <property type="entry name" value="Kinase-like_dom_sf"/>
</dbReference>
<accession>E1TE91</accession>
<evidence type="ECO:0000256" key="1">
    <source>
        <dbReference type="ARBA" id="ARBA00022679"/>
    </source>
</evidence>
<feature type="compositionally biased region" description="Low complexity" evidence="6">
    <location>
        <begin position="942"/>
        <end position="955"/>
    </location>
</feature>
<evidence type="ECO:0000256" key="5">
    <source>
        <dbReference type="PROSITE-ProRule" id="PRU10141"/>
    </source>
</evidence>
<dbReference type="CDD" id="cd14014">
    <property type="entry name" value="STKc_PknB_like"/>
    <property type="match status" value="1"/>
</dbReference>
<dbReference type="Gene3D" id="3.30.200.20">
    <property type="entry name" value="Phosphorylase Kinase, domain 1"/>
    <property type="match status" value="1"/>
</dbReference>
<dbReference type="InterPro" id="IPR008271">
    <property type="entry name" value="Ser/Thr_kinase_AS"/>
</dbReference>
<reference evidence="8" key="1">
    <citation type="submission" date="2010-09" db="EMBL/GenBank/DDBJ databases">
        <title>Complete sequence of chromosome2 of Burkholderia sp. CCGE1003.</title>
        <authorList>
            <consortium name="US DOE Joint Genome Institute"/>
            <person name="Lucas S."/>
            <person name="Copeland A."/>
            <person name="Lapidus A."/>
            <person name="Cheng J.-F."/>
            <person name="Bruce D."/>
            <person name="Goodwin L."/>
            <person name="Pitluck S."/>
            <person name="Daligault H."/>
            <person name="Davenport K."/>
            <person name="Detter J.C."/>
            <person name="Han C."/>
            <person name="Tapia R."/>
            <person name="Land M."/>
            <person name="Hauser L."/>
            <person name="Jeffries C."/>
            <person name="Kyrpides N."/>
            <person name="Ivanova N."/>
            <person name="Ovchinnikova G."/>
            <person name="Martinez-Romero E."/>
            <person name="Rogel M.A."/>
            <person name="Auchtung J."/>
            <person name="Tiedje J.M."/>
            <person name="Woyke T."/>
        </authorList>
    </citation>
    <scope>NUCLEOTIDE SEQUENCE</scope>
    <source>
        <strain evidence="8">CCGE1003</strain>
    </source>
</reference>
<dbReference type="STRING" id="640512.BC1003_4184"/>
<name>E1TE91_BURSG</name>
<keyword evidence="4 5" id="KW-0067">ATP-binding</keyword>
<dbReference type="InterPro" id="IPR000719">
    <property type="entry name" value="Prot_kinase_dom"/>
</dbReference>
<feature type="compositionally biased region" description="Basic and acidic residues" evidence="6">
    <location>
        <begin position="956"/>
        <end position="965"/>
    </location>
</feature>
<evidence type="ECO:0000259" key="7">
    <source>
        <dbReference type="PROSITE" id="PS50011"/>
    </source>
</evidence>